<evidence type="ECO:0000313" key="2">
    <source>
        <dbReference type="EMBL" id="TGG92470.1"/>
    </source>
</evidence>
<name>A0A4Z0W5V6_9GAMM</name>
<dbReference type="EMBL" id="SRMF01000005">
    <property type="protein sequence ID" value="TGG92470.1"/>
    <property type="molecule type" value="Genomic_DNA"/>
</dbReference>
<accession>A0A4Z0W5V6</accession>
<evidence type="ECO:0000313" key="3">
    <source>
        <dbReference type="Proteomes" id="UP000297475"/>
    </source>
</evidence>
<evidence type="ECO:0000256" key="1">
    <source>
        <dbReference type="SAM" id="Phobius"/>
    </source>
</evidence>
<dbReference type="OrthoDB" id="5778511at2"/>
<comment type="caution">
    <text evidence="2">The sequence shown here is derived from an EMBL/GenBank/DDBJ whole genome shotgun (WGS) entry which is preliminary data.</text>
</comment>
<dbReference type="Proteomes" id="UP000297475">
    <property type="component" value="Unassembled WGS sequence"/>
</dbReference>
<organism evidence="2 3">
    <name type="scientific">Natronospirillum operosum</name>
    <dbReference type="NCBI Taxonomy" id="2759953"/>
    <lineage>
        <taxon>Bacteria</taxon>
        <taxon>Pseudomonadati</taxon>
        <taxon>Pseudomonadota</taxon>
        <taxon>Gammaproteobacteria</taxon>
        <taxon>Oceanospirillales</taxon>
        <taxon>Natronospirillaceae</taxon>
        <taxon>Natronospirillum</taxon>
    </lineage>
</organism>
<feature type="transmembrane region" description="Helical" evidence="1">
    <location>
        <begin position="6"/>
        <end position="23"/>
    </location>
</feature>
<reference evidence="2 3" key="1">
    <citation type="submission" date="2019-04" db="EMBL/GenBank/DDBJ databases">
        <title>Natronospirillum operosus gen. nov., sp. nov., a haloalkaliphilic satellite isolated from decaying biomass of laboratory culture of cyanobacterium Geitlerinema sp. and proposal of Natronospirillaceae fam. nov. and Saccharospirillaceae fam. nov.</title>
        <authorList>
            <person name="Kevbrin V."/>
            <person name="Boltyanskaya Y."/>
            <person name="Koziaeva V."/>
            <person name="Grouzdev D.S."/>
            <person name="Park M."/>
            <person name="Cho J."/>
        </authorList>
    </citation>
    <scope>NUCLEOTIDE SEQUENCE [LARGE SCALE GENOMIC DNA]</scope>
    <source>
        <strain evidence="2 3">G-116</strain>
    </source>
</reference>
<keyword evidence="1" id="KW-0812">Transmembrane</keyword>
<gene>
    <name evidence="2" type="ORF">E4656_13430</name>
</gene>
<feature type="transmembrane region" description="Helical" evidence="1">
    <location>
        <begin position="35"/>
        <end position="57"/>
    </location>
</feature>
<keyword evidence="3" id="KW-1185">Reference proteome</keyword>
<proteinExistence type="predicted"/>
<protein>
    <submittedName>
        <fullName evidence="2">Uncharacterized protein</fullName>
    </submittedName>
</protein>
<keyword evidence="1" id="KW-1133">Transmembrane helix</keyword>
<dbReference type="RefSeq" id="WP_135483803.1">
    <property type="nucleotide sequence ID" value="NZ_SRMF01000005.1"/>
</dbReference>
<keyword evidence="1" id="KW-0472">Membrane</keyword>
<dbReference type="AlphaFoldDB" id="A0A4Z0W5V6"/>
<feature type="transmembrane region" description="Helical" evidence="1">
    <location>
        <begin position="69"/>
        <end position="93"/>
    </location>
</feature>
<sequence>MSLNLREFTGAFLALGGFLFLFMENNRARGIGQALLAFAFMLIGVGLLSDSAVAFSADPAVGALFDALAGLPVLFILSVVVLTLLACLAIPVASGLEKLAKTLVPESEAVAPSVVRLDPLVQELEDELDEIPA</sequence>